<dbReference type="Proteomes" id="UP000321291">
    <property type="component" value="Chromosome"/>
</dbReference>
<dbReference type="Gene3D" id="2.60.120.1440">
    <property type="match status" value="1"/>
</dbReference>
<keyword evidence="1" id="KW-0812">Transmembrane</keyword>
<feature type="domain" description="Protein FecR C-terminal" evidence="3">
    <location>
        <begin position="320"/>
        <end position="384"/>
    </location>
</feature>
<dbReference type="Pfam" id="PF16344">
    <property type="entry name" value="FecR_C"/>
    <property type="match status" value="1"/>
</dbReference>
<dbReference type="OrthoDB" id="629393at2"/>
<keyword evidence="1" id="KW-0472">Membrane</keyword>
<dbReference type="InterPro" id="IPR012373">
    <property type="entry name" value="Ferrdict_sens_TM"/>
</dbReference>
<name>A0A5B8VFX9_9BACT</name>
<dbReference type="PANTHER" id="PTHR30273">
    <property type="entry name" value="PERIPLASMIC SIGNAL SENSOR AND SIGMA FACTOR ACTIVATOR FECR-RELATED"/>
    <property type="match status" value="1"/>
</dbReference>
<dbReference type="Gene3D" id="3.55.50.30">
    <property type="match status" value="1"/>
</dbReference>
<evidence type="ECO:0000313" key="4">
    <source>
        <dbReference type="EMBL" id="QEC70370.1"/>
    </source>
</evidence>
<evidence type="ECO:0000313" key="5">
    <source>
        <dbReference type="Proteomes" id="UP000321291"/>
    </source>
</evidence>
<feature type="transmembrane region" description="Helical" evidence="1">
    <location>
        <begin position="81"/>
        <end position="102"/>
    </location>
</feature>
<feature type="domain" description="FecR protein" evidence="2">
    <location>
        <begin position="180"/>
        <end position="275"/>
    </location>
</feature>
<keyword evidence="1" id="KW-1133">Transmembrane helix</keyword>
<evidence type="ECO:0000256" key="1">
    <source>
        <dbReference type="SAM" id="Phobius"/>
    </source>
</evidence>
<gene>
    <name evidence="4" type="ORF">FSB73_00220</name>
</gene>
<proteinExistence type="predicted"/>
<dbReference type="PANTHER" id="PTHR30273:SF2">
    <property type="entry name" value="PROTEIN FECR"/>
    <property type="match status" value="1"/>
</dbReference>
<evidence type="ECO:0000259" key="2">
    <source>
        <dbReference type="Pfam" id="PF04773"/>
    </source>
</evidence>
<protein>
    <submittedName>
        <fullName evidence="4">DUF4974 domain-containing protein</fullName>
    </submittedName>
</protein>
<dbReference type="FunFam" id="2.60.120.1440:FF:000001">
    <property type="entry name" value="Putative anti-sigma factor"/>
    <property type="match status" value="1"/>
</dbReference>
<accession>A0A5B8VFX9</accession>
<organism evidence="4 5">
    <name type="scientific">Arachidicoccus ginsenosidivorans</name>
    <dbReference type="NCBI Taxonomy" id="496057"/>
    <lineage>
        <taxon>Bacteria</taxon>
        <taxon>Pseudomonadati</taxon>
        <taxon>Bacteroidota</taxon>
        <taxon>Chitinophagia</taxon>
        <taxon>Chitinophagales</taxon>
        <taxon>Chitinophagaceae</taxon>
        <taxon>Arachidicoccus</taxon>
    </lineage>
</organism>
<dbReference type="InterPro" id="IPR006860">
    <property type="entry name" value="FecR"/>
</dbReference>
<dbReference type="GO" id="GO:0016989">
    <property type="term" value="F:sigma factor antagonist activity"/>
    <property type="evidence" value="ECO:0007669"/>
    <property type="project" value="TreeGrafter"/>
</dbReference>
<dbReference type="InterPro" id="IPR032508">
    <property type="entry name" value="FecR_C"/>
</dbReference>
<dbReference type="EMBL" id="CP042434">
    <property type="protein sequence ID" value="QEC70370.1"/>
    <property type="molecule type" value="Genomic_DNA"/>
</dbReference>
<keyword evidence="5" id="KW-1185">Reference proteome</keyword>
<reference evidence="4 5" key="1">
    <citation type="journal article" date="2017" name="Int. J. Syst. Evol. Microbiol.">
        <title>Arachidicoccus ginsenosidivorans sp. nov., with ginsenoside-converting activity isolated from ginseng cultivating soil.</title>
        <authorList>
            <person name="Siddiqi M.Z."/>
            <person name="Aslam Z."/>
            <person name="Im W.T."/>
        </authorList>
    </citation>
    <scope>NUCLEOTIDE SEQUENCE [LARGE SCALE GENOMIC DNA]</scope>
    <source>
        <strain evidence="4 5">Gsoil 809</strain>
    </source>
</reference>
<evidence type="ECO:0000259" key="3">
    <source>
        <dbReference type="Pfam" id="PF16344"/>
    </source>
</evidence>
<dbReference type="AlphaFoldDB" id="A0A5B8VFX9"/>
<sequence>MTIEELDILLERYYKGQCNPAELRLVNTLLDRYAAGSPSELDEDQRREVLDRLQNEIELNIGEQLTTPPLSTKGMAWKKSVILKWGLVAAAVSLAFGLFYFWQARQVEKQKVALSTNIVVRPGSTSASIVLPDGKTVALDSSLSSSIKSIQVSNSRLFLIKDNGQKVNLDRVAGLQVYSTLVTQRGQQAPEMRLADGTKVWLNAASSLRFPVTFNGSTRVVQLTGEAYFEVAKDAAHPFIVKAEGTEIKVLGTHFNVMAYKDEPATYATLLEGAIQLNNDKRSAKLKPGQQGVVNKAGEIVVKKVDAQVATAWMNGKLPMENMDVHAFLREVSRWYDVDIIYKTEIPKQTFSGNLNRKVPLTQILAALKANGVDCQLKNRTLIISKIF</sequence>
<dbReference type="KEGG" id="agi:FSB73_00220"/>
<dbReference type="RefSeq" id="WP_146779634.1">
    <property type="nucleotide sequence ID" value="NZ_CP042434.1"/>
</dbReference>
<dbReference type="Pfam" id="PF04773">
    <property type="entry name" value="FecR"/>
    <property type="match status" value="1"/>
</dbReference>